<evidence type="ECO:0000256" key="1">
    <source>
        <dbReference type="ARBA" id="ARBA00023015"/>
    </source>
</evidence>
<keyword evidence="3" id="KW-0804">Transcription</keyword>
<evidence type="ECO:0000313" key="6">
    <source>
        <dbReference type="Proteomes" id="UP000310719"/>
    </source>
</evidence>
<accession>A0A4V6JJ57</accession>
<dbReference type="InterPro" id="IPR036693">
    <property type="entry name" value="TF_LuxR_autoind-bd_dom_sf"/>
</dbReference>
<dbReference type="AlphaFoldDB" id="A0A4V6JJ57"/>
<protein>
    <submittedName>
        <fullName evidence="5">Regulatory protein SdiA</fullName>
    </submittedName>
</protein>
<dbReference type="Gene3D" id="3.30.450.80">
    <property type="entry name" value="Transcription factor LuxR-like, autoinducer-binding domain"/>
    <property type="match status" value="1"/>
</dbReference>
<dbReference type="SUPFAM" id="SSF75516">
    <property type="entry name" value="Pheromone-binding domain of LuxR-like quorum-sensing transcription factors"/>
    <property type="match status" value="1"/>
</dbReference>
<keyword evidence="2" id="KW-0238">DNA-binding</keyword>
<dbReference type="Proteomes" id="UP000310719">
    <property type="component" value="Chromosome"/>
</dbReference>
<evidence type="ECO:0000256" key="3">
    <source>
        <dbReference type="ARBA" id="ARBA00023163"/>
    </source>
</evidence>
<proteinExistence type="predicted"/>
<keyword evidence="1" id="KW-0805">Transcription regulation</keyword>
<gene>
    <name evidence="5" type="primary">sdiA_2</name>
    <name evidence="5" type="ORF">NCTC13032_04663</name>
</gene>
<evidence type="ECO:0000313" key="5">
    <source>
        <dbReference type="EMBL" id="VTP70133.1"/>
    </source>
</evidence>
<name>A0A4V6JJ57_9ENTR</name>
<evidence type="ECO:0000256" key="2">
    <source>
        <dbReference type="ARBA" id="ARBA00023125"/>
    </source>
</evidence>
<dbReference type="InterPro" id="IPR005143">
    <property type="entry name" value="TF_LuxR_autoind-bd_dom"/>
</dbReference>
<dbReference type="GO" id="GO:0003677">
    <property type="term" value="F:DNA binding"/>
    <property type="evidence" value="ECO:0007669"/>
    <property type="project" value="UniProtKB-KW"/>
</dbReference>
<dbReference type="Pfam" id="PF03472">
    <property type="entry name" value="Autoind_bind"/>
    <property type="match status" value="1"/>
</dbReference>
<dbReference type="EMBL" id="LR590464">
    <property type="protein sequence ID" value="VTP70133.1"/>
    <property type="molecule type" value="Genomic_DNA"/>
</dbReference>
<evidence type="ECO:0000259" key="4">
    <source>
        <dbReference type="Pfam" id="PF03472"/>
    </source>
</evidence>
<organism evidence="5 6">
    <name type="scientific">Leclercia adecarboxylata</name>
    <dbReference type="NCBI Taxonomy" id="83655"/>
    <lineage>
        <taxon>Bacteria</taxon>
        <taxon>Pseudomonadati</taxon>
        <taxon>Pseudomonadota</taxon>
        <taxon>Gammaproteobacteria</taxon>
        <taxon>Enterobacterales</taxon>
        <taxon>Enterobacteriaceae</taxon>
        <taxon>Leclercia</taxon>
    </lineage>
</organism>
<reference evidence="5 6" key="1">
    <citation type="submission" date="2019-05" db="EMBL/GenBank/DDBJ databases">
        <authorList>
            <consortium name="Pathogen Informatics"/>
        </authorList>
    </citation>
    <scope>NUCLEOTIDE SEQUENCE [LARGE SCALE GENOMIC DNA]</scope>
    <source>
        <strain evidence="5 6">NCTC13032</strain>
    </source>
</reference>
<sequence>MKFIPNYNDKHRIWDTISFHSAFVIRCLSPRPKVSVHSTYPQQWMAQYHAENYFVIDPVLKPENFVHGHLPWNDALFAEAQPLWDGARDHGLA</sequence>
<feature type="domain" description="Transcription factor LuxR-like autoinducer-binding" evidence="4">
    <location>
        <begin position="19"/>
        <end position="92"/>
    </location>
</feature>